<keyword evidence="2" id="KW-1185">Reference proteome</keyword>
<comment type="caution">
    <text evidence="1">The sequence shown here is derived from an EMBL/GenBank/DDBJ whole genome shotgun (WGS) entry which is preliminary data.</text>
</comment>
<protein>
    <submittedName>
        <fullName evidence="1">Uncharacterized protein</fullName>
    </submittedName>
</protein>
<evidence type="ECO:0000313" key="1">
    <source>
        <dbReference type="EMBL" id="KAJ7421820.1"/>
    </source>
</evidence>
<proteinExistence type="predicted"/>
<reference evidence="1" key="1">
    <citation type="submission" date="2019-10" db="EMBL/GenBank/DDBJ databases">
        <authorList>
            <person name="Soares A.E.R."/>
            <person name="Aleixo A."/>
            <person name="Schneider P."/>
            <person name="Miyaki C.Y."/>
            <person name="Schneider M.P."/>
            <person name="Mello C."/>
            <person name="Vasconcelos A.T.R."/>
        </authorList>
    </citation>
    <scope>NUCLEOTIDE SEQUENCE</scope>
    <source>
        <tissue evidence="1">Muscle</tissue>
    </source>
</reference>
<dbReference type="EMBL" id="WHWB01033118">
    <property type="protein sequence ID" value="KAJ7421820.1"/>
    <property type="molecule type" value="Genomic_DNA"/>
</dbReference>
<evidence type="ECO:0000313" key="2">
    <source>
        <dbReference type="Proteomes" id="UP001145742"/>
    </source>
</evidence>
<dbReference type="Proteomes" id="UP001145742">
    <property type="component" value="Unassembled WGS sequence"/>
</dbReference>
<gene>
    <name evidence="1" type="ORF">WISP_41044</name>
</gene>
<organism evidence="1 2">
    <name type="scientific">Willisornis vidua</name>
    <name type="common">Xingu scale-backed antbird</name>
    <dbReference type="NCBI Taxonomy" id="1566151"/>
    <lineage>
        <taxon>Eukaryota</taxon>
        <taxon>Metazoa</taxon>
        <taxon>Chordata</taxon>
        <taxon>Craniata</taxon>
        <taxon>Vertebrata</taxon>
        <taxon>Euteleostomi</taxon>
        <taxon>Archelosauria</taxon>
        <taxon>Archosauria</taxon>
        <taxon>Dinosauria</taxon>
        <taxon>Saurischia</taxon>
        <taxon>Theropoda</taxon>
        <taxon>Coelurosauria</taxon>
        <taxon>Aves</taxon>
        <taxon>Neognathae</taxon>
        <taxon>Neoaves</taxon>
        <taxon>Telluraves</taxon>
        <taxon>Australaves</taxon>
        <taxon>Passeriformes</taxon>
        <taxon>Thamnophilidae</taxon>
        <taxon>Willisornis</taxon>
    </lineage>
</organism>
<dbReference type="PANTHER" id="PTHR33332">
    <property type="entry name" value="REVERSE TRANSCRIPTASE DOMAIN-CONTAINING PROTEIN"/>
    <property type="match status" value="1"/>
</dbReference>
<name>A0ABQ9DHK4_9PASS</name>
<sequence length="199" mass="22814">MVSGIESPLSKFARNTKLCGAVDTLEGRDATWKDLDRLKRLACEDLVKFNKAKSKVLHQGWGNCKQKYRLDREWIKTSLGGKDLAVSRDEKLQMTWQCVLATQKAKHILGHIGSVASRLREMILTLCSALVRPYLECCIQLRGPHHQKEMNLLVQVWRKVTKVIRELECLSCEDRLRVLGLLSLKKKRPQGDLRLSFCT</sequence>
<accession>A0ABQ9DHK4</accession>